<evidence type="ECO:0000256" key="7">
    <source>
        <dbReference type="ARBA" id="ARBA00048472"/>
    </source>
</evidence>
<comment type="function">
    <text evidence="3">Protein-arginine rhamnosyltransferase that catalyzes the transfer of a single rhamnose to elongation factor P (EF-P) on 'Lys-32', a modification required for EF-P-dependent rescue of polyproline stalled ribosomes.</text>
</comment>
<keyword evidence="2" id="KW-0808">Transferase</keyword>
<reference evidence="8 9" key="1">
    <citation type="submission" date="2018-05" db="EMBL/GenBank/DDBJ databases">
        <title>Genomic Encyclopedia of Type Strains, Phase IV (KMG-IV): sequencing the most valuable type-strain genomes for metagenomic binning, comparative biology and taxonomic classification.</title>
        <authorList>
            <person name="Goeker M."/>
        </authorList>
    </citation>
    <scope>NUCLEOTIDE SEQUENCE [LARGE SCALE GENOMIC DNA]</scope>
    <source>
        <strain evidence="8 9">DSM 26006</strain>
    </source>
</reference>
<evidence type="ECO:0000256" key="4">
    <source>
        <dbReference type="ARBA" id="ARBA00024346"/>
    </source>
</evidence>
<accession>A0A317RGY2</accession>
<dbReference type="NCBIfam" id="TIGR03837">
    <property type="entry name" value="efp_Arg_rhamno"/>
    <property type="match status" value="1"/>
</dbReference>
<evidence type="ECO:0000256" key="5">
    <source>
        <dbReference type="ARBA" id="ARBA00024416"/>
    </source>
</evidence>
<sequence length="379" mass="40199">MPSPSAAPPSGHASAPGLRWDVFCQVIDNYGDMGVCWRLAADLASRGHAVRLWTNDAGALAWMAPWGTPGVQVLPWPAAAPADGPGDVVVEAFGCEIPGAFVASMAQPGPGRARPPVWINLEYLSAEGYVERCHGLPSPVLHGPGTGLTRWFFYPGFTPRTGGLLREPALAARQARFDRAAWRAGRGIAADALAVSLFCYEPPALAQLLQRLAAVSGGAHLLVTPGRAAAALRALQGPGGAPAAAAPGAHRGVLVAWLPACPQPAFDELLWACDLNFVRGEDSLVRALWAGQPFVWHIYPQDDGAHRAKLLAFLDWLQAPASWRQAHLAWNGMAPAASLPPLGPAELRQWHACALRARDRLLAQADLLTQLLGFVDGKS</sequence>
<comment type="similarity">
    <text evidence="4">Belongs to the glycosyltransferase 104 family.</text>
</comment>
<evidence type="ECO:0000313" key="8">
    <source>
        <dbReference type="EMBL" id="PWW49011.1"/>
    </source>
</evidence>
<protein>
    <recommendedName>
        <fullName evidence="5">Protein-arginine rhamnosyltransferase</fullName>
    </recommendedName>
    <alternativeName>
        <fullName evidence="6">EF-P arginine rhamnosyltransferase</fullName>
    </alternativeName>
</protein>
<evidence type="ECO:0000256" key="2">
    <source>
        <dbReference type="ARBA" id="ARBA00022679"/>
    </source>
</evidence>
<evidence type="ECO:0000256" key="3">
    <source>
        <dbReference type="ARBA" id="ARBA00024303"/>
    </source>
</evidence>
<dbReference type="OrthoDB" id="209085at2"/>
<name>A0A317RGY2_9BURK</name>
<comment type="catalytic activity">
    <reaction evidence="7">
        <text>dTDP-beta-L-rhamnose + L-arginyl-[protein] = N(omega)-(alpha-L-rhamnosyl)-L-arginyl-[protein] + dTDP + H(+)</text>
        <dbReference type="Rhea" id="RHEA:66692"/>
        <dbReference type="Rhea" id="RHEA-COMP:10532"/>
        <dbReference type="Rhea" id="RHEA-COMP:17096"/>
        <dbReference type="ChEBI" id="CHEBI:15378"/>
        <dbReference type="ChEBI" id="CHEBI:29965"/>
        <dbReference type="ChEBI" id="CHEBI:57510"/>
        <dbReference type="ChEBI" id="CHEBI:58369"/>
        <dbReference type="ChEBI" id="CHEBI:167445"/>
    </reaction>
    <physiologicalReaction direction="left-to-right" evidence="7">
        <dbReference type="Rhea" id="RHEA:66693"/>
    </physiologicalReaction>
</comment>
<comment type="caution">
    <text evidence="8">The sequence shown here is derived from an EMBL/GenBank/DDBJ whole genome shotgun (WGS) entry which is preliminary data.</text>
</comment>
<dbReference type="Proteomes" id="UP000246483">
    <property type="component" value="Unassembled WGS sequence"/>
</dbReference>
<evidence type="ECO:0000256" key="1">
    <source>
        <dbReference type="ARBA" id="ARBA00022676"/>
    </source>
</evidence>
<dbReference type="InterPro" id="IPR016633">
    <property type="entry name" value="EarP"/>
</dbReference>
<dbReference type="RefSeq" id="WP_019373667.1">
    <property type="nucleotide sequence ID" value="NZ_ALEE01000341.1"/>
</dbReference>
<dbReference type="PIRSF" id="PIRSF015557">
    <property type="entry name" value="UCP015557"/>
    <property type="match status" value="1"/>
</dbReference>
<evidence type="ECO:0000256" key="6">
    <source>
        <dbReference type="ARBA" id="ARBA00030025"/>
    </source>
</evidence>
<dbReference type="Pfam" id="PF10093">
    <property type="entry name" value="EarP"/>
    <property type="match status" value="1"/>
</dbReference>
<gene>
    <name evidence="8" type="ORF">DFR36_101529</name>
</gene>
<dbReference type="AlphaFoldDB" id="A0A317RGY2"/>
<organism evidence="8 9">
    <name type="scientific">Melaminivora alkalimesophila</name>
    <dbReference type="NCBI Taxonomy" id="1165852"/>
    <lineage>
        <taxon>Bacteria</taxon>
        <taxon>Pseudomonadati</taxon>
        <taxon>Pseudomonadota</taxon>
        <taxon>Betaproteobacteria</taxon>
        <taxon>Burkholderiales</taxon>
        <taxon>Comamonadaceae</taxon>
        <taxon>Melaminivora</taxon>
    </lineage>
</organism>
<keyword evidence="1" id="KW-0328">Glycosyltransferase</keyword>
<keyword evidence="9" id="KW-1185">Reference proteome</keyword>
<evidence type="ECO:0000313" key="9">
    <source>
        <dbReference type="Proteomes" id="UP000246483"/>
    </source>
</evidence>
<proteinExistence type="inferred from homology"/>
<dbReference type="GO" id="GO:0106361">
    <property type="term" value="F:protein-arginine rhamnosyltransferase activity"/>
    <property type="evidence" value="ECO:0007669"/>
    <property type="project" value="InterPro"/>
</dbReference>
<dbReference type="EMBL" id="QGUB01000001">
    <property type="protein sequence ID" value="PWW49011.1"/>
    <property type="molecule type" value="Genomic_DNA"/>
</dbReference>